<evidence type="ECO:0000256" key="1">
    <source>
        <dbReference type="SAM" id="Phobius"/>
    </source>
</evidence>
<dbReference type="Proteomes" id="UP000243342">
    <property type="component" value="Unassembled WGS sequence"/>
</dbReference>
<evidence type="ECO:0000313" key="3">
    <source>
        <dbReference type="Proteomes" id="UP000243342"/>
    </source>
</evidence>
<evidence type="ECO:0008006" key="4">
    <source>
        <dbReference type="Google" id="ProtNLM"/>
    </source>
</evidence>
<reference evidence="2 3" key="1">
    <citation type="submission" date="2016-10" db="EMBL/GenBank/DDBJ databases">
        <title>Genome sequence of Streptomyces gilvigriseus MUSC 26.</title>
        <authorList>
            <person name="Lee L.-H."/>
            <person name="Ser H.-L."/>
        </authorList>
    </citation>
    <scope>NUCLEOTIDE SEQUENCE [LARGE SCALE GENOMIC DNA]</scope>
    <source>
        <strain evidence="2 3">MUSC 26</strain>
    </source>
</reference>
<evidence type="ECO:0000313" key="2">
    <source>
        <dbReference type="EMBL" id="OIV38059.1"/>
    </source>
</evidence>
<feature type="transmembrane region" description="Helical" evidence="1">
    <location>
        <begin position="191"/>
        <end position="211"/>
    </location>
</feature>
<sequence>MTALVRYRLAVLLHSQRWLPPLFLNLVALAVLTSSDSGPLLSSYAVAAGAEFVCGVWLTAALVNAESPVGRAVTGVNAGGPERVWAGDALAGLAACAAPAVLGLGYPVVAGNHPSVTAAQLGVGALAMAGCACAAVSVGLLTSRPVIGRPGAAVLAAVAAVVLLLLVTWIPPVHETLTLLAAGRTAAGVGLPIAGLAAGGAVLLALCTLAASRRAGRG</sequence>
<name>A0A1J7BH86_9ACTN</name>
<dbReference type="AlphaFoldDB" id="A0A1J7BH86"/>
<keyword evidence="3" id="KW-1185">Reference proteome</keyword>
<protein>
    <recommendedName>
        <fullName evidence="4">ABC transporter</fullName>
    </recommendedName>
</protein>
<feature type="transmembrane region" description="Helical" evidence="1">
    <location>
        <begin position="153"/>
        <end position="171"/>
    </location>
</feature>
<keyword evidence="1" id="KW-0472">Membrane</keyword>
<gene>
    <name evidence="2" type="ORF">BIV57_07795</name>
</gene>
<dbReference type="OrthoDB" id="4337269at2"/>
<organism evidence="2 3">
    <name type="scientific">Mangrovactinospora gilvigrisea</name>
    <dbReference type="NCBI Taxonomy" id="1428644"/>
    <lineage>
        <taxon>Bacteria</taxon>
        <taxon>Bacillati</taxon>
        <taxon>Actinomycetota</taxon>
        <taxon>Actinomycetes</taxon>
        <taxon>Kitasatosporales</taxon>
        <taxon>Streptomycetaceae</taxon>
        <taxon>Mangrovactinospora</taxon>
    </lineage>
</organism>
<proteinExistence type="predicted"/>
<keyword evidence="1" id="KW-1133">Transmembrane helix</keyword>
<feature type="transmembrane region" description="Helical" evidence="1">
    <location>
        <begin position="118"/>
        <end position="141"/>
    </location>
</feature>
<dbReference type="RefSeq" id="WP_071655976.1">
    <property type="nucleotide sequence ID" value="NZ_MLCF01000032.1"/>
</dbReference>
<comment type="caution">
    <text evidence="2">The sequence shown here is derived from an EMBL/GenBank/DDBJ whole genome shotgun (WGS) entry which is preliminary data.</text>
</comment>
<feature type="transmembrane region" description="Helical" evidence="1">
    <location>
        <begin position="84"/>
        <end position="106"/>
    </location>
</feature>
<dbReference type="STRING" id="1428644.BIV57_07795"/>
<accession>A0A1J7BH86</accession>
<keyword evidence="1" id="KW-0812">Transmembrane</keyword>
<dbReference type="EMBL" id="MLCF01000032">
    <property type="protein sequence ID" value="OIV38059.1"/>
    <property type="molecule type" value="Genomic_DNA"/>
</dbReference>